<evidence type="ECO:0000259" key="7">
    <source>
        <dbReference type="Pfam" id="PF04542"/>
    </source>
</evidence>
<comment type="similarity">
    <text evidence="1">Belongs to the sigma-70 factor family. ECF subfamily.</text>
</comment>
<evidence type="ECO:0000256" key="2">
    <source>
        <dbReference type="ARBA" id="ARBA00023015"/>
    </source>
</evidence>
<dbReference type="SUPFAM" id="SSF88659">
    <property type="entry name" value="Sigma3 and sigma4 domains of RNA polymerase sigma factors"/>
    <property type="match status" value="1"/>
</dbReference>
<dbReference type="RefSeq" id="WP_206724791.1">
    <property type="nucleotide sequence ID" value="NZ_CP071090.1"/>
</dbReference>
<keyword evidence="2" id="KW-0805">Transcription regulation</keyword>
<dbReference type="EMBL" id="CP071090">
    <property type="protein sequence ID" value="QSQ23216.1"/>
    <property type="molecule type" value="Genomic_DNA"/>
</dbReference>
<keyword evidence="3" id="KW-0731">Sigma factor</keyword>
<sequence>MAPPNTPVSHTTPLVEKQPAEASSAAVLEARARQSSLRIVEQNATSHGGTSPLMGVGERNHAAGAIALQLRDWLLAQAKVICRNAPDAEDLVQETLTRFMATFGSTSPLPNESTCAKWLVTTLTNIFYDQCRKQRVQARRVNDLSLAAEARTEQPEPPPAYESLTDEQIEEAISMLGSVGRTTFELHAAGKKNPDIARELGIRPGTVAKRLHDARVKLRTILRKYLQAGMN</sequence>
<evidence type="ECO:0000313" key="9">
    <source>
        <dbReference type="EMBL" id="QSQ23216.1"/>
    </source>
</evidence>
<dbReference type="InterPro" id="IPR039425">
    <property type="entry name" value="RNA_pol_sigma-70-like"/>
</dbReference>
<name>A0ABX7NW96_9BACT</name>
<dbReference type="Pfam" id="PF08281">
    <property type="entry name" value="Sigma70_r4_2"/>
    <property type="match status" value="1"/>
</dbReference>
<dbReference type="SUPFAM" id="SSF88946">
    <property type="entry name" value="Sigma2 domain of RNA polymerase sigma factors"/>
    <property type="match status" value="1"/>
</dbReference>
<evidence type="ECO:0000313" key="10">
    <source>
        <dbReference type="Proteomes" id="UP000662747"/>
    </source>
</evidence>
<dbReference type="InterPro" id="IPR036388">
    <property type="entry name" value="WH-like_DNA-bd_sf"/>
</dbReference>
<evidence type="ECO:0000256" key="4">
    <source>
        <dbReference type="ARBA" id="ARBA00023125"/>
    </source>
</evidence>
<dbReference type="Proteomes" id="UP000662747">
    <property type="component" value="Chromosome"/>
</dbReference>
<dbReference type="InterPro" id="IPR014284">
    <property type="entry name" value="RNA_pol_sigma-70_dom"/>
</dbReference>
<evidence type="ECO:0000256" key="5">
    <source>
        <dbReference type="ARBA" id="ARBA00023163"/>
    </source>
</evidence>
<dbReference type="InterPro" id="IPR013249">
    <property type="entry name" value="RNA_pol_sigma70_r4_t2"/>
</dbReference>
<dbReference type="Gene3D" id="1.10.1740.10">
    <property type="match status" value="1"/>
</dbReference>
<dbReference type="NCBIfam" id="TIGR02937">
    <property type="entry name" value="sigma70-ECF"/>
    <property type="match status" value="1"/>
</dbReference>
<dbReference type="InterPro" id="IPR007627">
    <property type="entry name" value="RNA_pol_sigma70_r2"/>
</dbReference>
<evidence type="ECO:0000256" key="6">
    <source>
        <dbReference type="SAM" id="MobiDB-lite"/>
    </source>
</evidence>
<reference evidence="9 10" key="1">
    <citation type="submission" date="2021-02" db="EMBL/GenBank/DDBJ databases">
        <title>De Novo genome assembly of isolated myxobacteria.</title>
        <authorList>
            <person name="Stevens D.C."/>
        </authorList>
    </citation>
    <scope>NUCLEOTIDE SEQUENCE [LARGE SCALE GENOMIC DNA]</scope>
    <source>
        <strain evidence="10">SCPEA02</strain>
    </source>
</reference>
<protein>
    <submittedName>
        <fullName evidence="9">RNA polymerase sigma factor</fullName>
    </submittedName>
</protein>
<proteinExistence type="inferred from homology"/>
<keyword evidence="10" id="KW-1185">Reference proteome</keyword>
<accession>A0ABX7NW96</accession>
<dbReference type="InterPro" id="IPR013324">
    <property type="entry name" value="RNA_pol_sigma_r3/r4-like"/>
</dbReference>
<evidence type="ECO:0000256" key="3">
    <source>
        <dbReference type="ARBA" id="ARBA00023082"/>
    </source>
</evidence>
<keyword evidence="5" id="KW-0804">Transcription</keyword>
<dbReference type="Pfam" id="PF04542">
    <property type="entry name" value="Sigma70_r2"/>
    <property type="match status" value="1"/>
</dbReference>
<dbReference type="PANTHER" id="PTHR43133:SF8">
    <property type="entry name" value="RNA POLYMERASE SIGMA FACTOR HI_1459-RELATED"/>
    <property type="match status" value="1"/>
</dbReference>
<dbReference type="InterPro" id="IPR013325">
    <property type="entry name" value="RNA_pol_sigma_r2"/>
</dbReference>
<organism evidence="9 10">
    <name type="scientific">Pyxidicoccus parkwayensis</name>
    <dbReference type="NCBI Taxonomy" id="2813578"/>
    <lineage>
        <taxon>Bacteria</taxon>
        <taxon>Pseudomonadati</taxon>
        <taxon>Myxococcota</taxon>
        <taxon>Myxococcia</taxon>
        <taxon>Myxococcales</taxon>
        <taxon>Cystobacterineae</taxon>
        <taxon>Myxococcaceae</taxon>
        <taxon>Pyxidicoccus</taxon>
    </lineage>
</organism>
<evidence type="ECO:0000256" key="1">
    <source>
        <dbReference type="ARBA" id="ARBA00010641"/>
    </source>
</evidence>
<feature type="region of interest" description="Disordered" evidence="6">
    <location>
        <begin position="1"/>
        <end position="23"/>
    </location>
</feature>
<keyword evidence="4" id="KW-0238">DNA-binding</keyword>
<dbReference type="PANTHER" id="PTHR43133">
    <property type="entry name" value="RNA POLYMERASE ECF-TYPE SIGMA FACTO"/>
    <property type="match status" value="1"/>
</dbReference>
<dbReference type="Gene3D" id="1.10.10.10">
    <property type="entry name" value="Winged helix-like DNA-binding domain superfamily/Winged helix DNA-binding domain"/>
    <property type="match status" value="1"/>
</dbReference>
<feature type="domain" description="RNA polymerase sigma factor 70 region 4 type 2" evidence="8">
    <location>
        <begin position="167"/>
        <end position="218"/>
    </location>
</feature>
<gene>
    <name evidence="9" type="ORF">JY651_50470</name>
</gene>
<feature type="domain" description="RNA polymerase sigma-70 region 2" evidence="7">
    <location>
        <begin position="69"/>
        <end position="135"/>
    </location>
</feature>
<evidence type="ECO:0000259" key="8">
    <source>
        <dbReference type="Pfam" id="PF08281"/>
    </source>
</evidence>